<evidence type="ECO:0000256" key="5">
    <source>
        <dbReference type="ARBA" id="ARBA00022692"/>
    </source>
</evidence>
<dbReference type="PANTHER" id="PTHR43848:SF2">
    <property type="entry name" value="PUTRESCINE TRANSPORT SYSTEM PERMEASE PROTEIN POTI"/>
    <property type="match status" value="1"/>
</dbReference>
<evidence type="ECO:0000256" key="6">
    <source>
        <dbReference type="ARBA" id="ARBA00022989"/>
    </source>
</evidence>
<evidence type="ECO:0000256" key="3">
    <source>
        <dbReference type="ARBA" id="ARBA00022448"/>
    </source>
</evidence>
<dbReference type="InterPro" id="IPR035906">
    <property type="entry name" value="MetI-like_sf"/>
</dbReference>
<keyword evidence="11" id="KW-1185">Reference proteome</keyword>
<dbReference type="SUPFAM" id="SSF161098">
    <property type="entry name" value="MetI-like"/>
    <property type="match status" value="1"/>
</dbReference>
<evidence type="ECO:0000256" key="7">
    <source>
        <dbReference type="ARBA" id="ARBA00023136"/>
    </source>
</evidence>
<keyword evidence="6 8" id="KW-1133">Transmembrane helix</keyword>
<comment type="subcellular location">
    <subcellularLocation>
        <location evidence="1 8">Cell membrane</location>
        <topology evidence="1 8">Multi-pass membrane protein</topology>
    </subcellularLocation>
</comment>
<evidence type="ECO:0000256" key="4">
    <source>
        <dbReference type="ARBA" id="ARBA00022475"/>
    </source>
</evidence>
<dbReference type="CDD" id="cd06261">
    <property type="entry name" value="TM_PBP2"/>
    <property type="match status" value="1"/>
</dbReference>
<comment type="caution">
    <text evidence="10">The sequence shown here is derived from an EMBL/GenBank/DDBJ whole genome shotgun (WGS) entry which is preliminary data.</text>
</comment>
<sequence length="278" mass="29382">MSGGSSRSSSARRWVADHVVVLVSVLVLAYLLLPVAYVVVFSFNGYTRSNIAWSGRPTLDHWRDPCGAPGVCEALGTSLEVGLASTVLATTLGTMMALALGRGRFRGRRVVEALVLLPMATPEVVLGASLLTIFVQGFTRVGLELGWWTVVLSHVMFCLSFVVVTVRARLESLDPGLEEAAADLYAGPAATFWRVTVPGVLPGVVAAALLSFALSIDDVIITTFVSGEVATFPTYVYTAYLRGIPAEANVIGVLMLLAAVACAVAARLLGGRLPSTER</sequence>
<gene>
    <name evidence="10" type="ORF">MHL29_04565</name>
</gene>
<keyword evidence="3 8" id="KW-0813">Transport</keyword>
<dbReference type="Proteomes" id="UP001521931">
    <property type="component" value="Unassembled WGS sequence"/>
</dbReference>
<feature type="transmembrane region" description="Helical" evidence="8">
    <location>
        <begin position="81"/>
        <end position="101"/>
    </location>
</feature>
<proteinExistence type="inferred from homology"/>
<comment type="similarity">
    <text evidence="2">Belongs to the binding-protein-dependent transport system permease family. CysTW subfamily.</text>
</comment>
<feature type="transmembrane region" description="Helical" evidence="8">
    <location>
        <begin position="219"/>
        <end position="238"/>
    </location>
</feature>
<dbReference type="InterPro" id="IPR051789">
    <property type="entry name" value="Bact_Polyamine_Transport"/>
</dbReference>
<evidence type="ECO:0000259" key="9">
    <source>
        <dbReference type="PROSITE" id="PS50928"/>
    </source>
</evidence>
<dbReference type="EMBL" id="JAKRCV010000009">
    <property type="protein sequence ID" value="MCG7321169.1"/>
    <property type="molecule type" value="Genomic_DNA"/>
</dbReference>
<dbReference type="Pfam" id="PF00528">
    <property type="entry name" value="BPD_transp_1"/>
    <property type="match status" value="1"/>
</dbReference>
<accession>A0ABS9PZW5</accession>
<feature type="transmembrane region" description="Helical" evidence="8">
    <location>
        <begin position="191"/>
        <end position="213"/>
    </location>
</feature>
<dbReference type="Gene3D" id="1.10.3720.10">
    <property type="entry name" value="MetI-like"/>
    <property type="match status" value="1"/>
</dbReference>
<feature type="transmembrane region" description="Helical" evidence="8">
    <location>
        <begin position="20"/>
        <end position="43"/>
    </location>
</feature>
<feature type="transmembrane region" description="Helical" evidence="8">
    <location>
        <begin position="250"/>
        <end position="269"/>
    </location>
</feature>
<evidence type="ECO:0000256" key="1">
    <source>
        <dbReference type="ARBA" id="ARBA00004651"/>
    </source>
</evidence>
<dbReference type="RefSeq" id="WP_239262631.1">
    <property type="nucleotide sequence ID" value="NZ_JAKRCV010000009.1"/>
</dbReference>
<feature type="transmembrane region" description="Helical" evidence="8">
    <location>
        <begin position="147"/>
        <end position="170"/>
    </location>
</feature>
<feature type="domain" description="ABC transmembrane type-1" evidence="9">
    <location>
        <begin position="75"/>
        <end position="266"/>
    </location>
</feature>
<evidence type="ECO:0000256" key="8">
    <source>
        <dbReference type="RuleBase" id="RU363032"/>
    </source>
</evidence>
<organism evidence="10 11">
    <name type="scientific">Arsenicicoccus bolidensis</name>
    <dbReference type="NCBI Taxonomy" id="229480"/>
    <lineage>
        <taxon>Bacteria</taxon>
        <taxon>Bacillati</taxon>
        <taxon>Actinomycetota</taxon>
        <taxon>Actinomycetes</taxon>
        <taxon>Micrococcales</taxon>
        <taxon>Intrasporangiaceae</taxon>
        <taxon>Arsenicicoccus</taxon>
    </lineage>
</organism>
<feature type="transmembrane region" description="Helical" evidence="8">
    <location>
        <begin position="113"/>
        <end position="135"/>
    </location>
</feature>
<evidence type="ECO:0000256" key="2">
    <source>
        <dbReference type="ARBA" id="ARBA00007069"/>
    </source>
</evidence>
<evidence type="ECO:0000313" key="11">
    <source>
        <dbReference type="Proteomes" id="UP001521931"/>
    </source>
</evidence>
<keyword evidence="7 8" id="KW-0472">Membrane</keyword>
<name>A0ABS9PZW5_9MICO</name>
<evidence type="ECO:0000313" key="10">
    <source>
        <dbReference type="EMBL" id="MCG7321169.1"/>
    </source>
</evidence>
<dbReference type="PANTHER" id="PTHR43848">
    <property type="entry name" value="PUTRESCINE TRANSPORT SYSTEM PERMEASE PROTEIN POTI"/>
    <property type="match status" value="1"/>
</dbReference>
<keyword evidence="4" id="KW-1003">Cell membrane</keyword>
<reference evidence="10 11" key="1">
    <citation type="submission" date="2022-02" db="EMBL/GenBank/DDBJ databases">
        <title>Uncovering new skin microbiome diversity through culturing and metagenomics.</title>
        <authorList>
            <person name="Conlan S."/>
            <person name="Deming C."/>
            <person name="Nisc Comparative Sequencing Program N."/>
            <person name="Segre J.A."/>
        </authorList>
    </citation>
    <scope>NUCLEOTIDE SEQUENCE [LARGE SCALE GENOMIC DNA]</scope>
    <source>
        <strain evidence="10 11">ACRQZ</strain>
    </source>
</reference>
<dbReference type="InterPro" id="IPR000515">
    <property type="entry name" value="MetI-like"/>
</dbReference>
<protein>
    <submittedName>
        <fullName evidence="10">ABC transporter permease</fullName>
    </submittedName>
</protein>
<dbReference type="PROSITE" id="PS50928">
    <property type="entry name" value="ABC_TM1"/>
    <property type="match status" value="1"/>
</dbReference>
<keyword evidence="5 8" id="KW-0812">Transmembrane</keyword>